<proteinExistence type="predicted"/>
<gene>
    <name evidence="3" type="ORF">ERS852448_02401</name>
    <name evidence="4" type="ORF">GKE72_14705</name>
</gene>
<name>A0A173V328_EUBRA</name>
<keyword evidence="1" id="KW-0175">Coiled coil</keyword>
<evidence type="ECO:0000313" key="5">
    <source>
        <dbReference type="Proteomes" id="UP000095492"/>
    </source>
</evidence>
<dbReference type="GO" id="GO:0006313">
    <property type="term" value="P:DNA transposition"/>
    <property type="evidence" value="ECO:0007669"/>
    <property type="project" value="InterPro"/>
</dbReference>
<dbReference type="GO" id="GO:0003677">
    <property type="term" value="F:DNA binding"/>
    <property type="evidence" value="ECO:0007669"/>
    <property type="project" value="InterPro"/>
</dbReference>
<evidence type="ECO:0000259" key="2">
    <source>
        <dbReference type="Pfam" id="PF01609"/>
    </source>
</evidence>
<dbReference type="Pfam" id="PF01609">
    <property type="entry name" value="DDE_Tnp_1"/>
    <property type="match status" value="1"/>
</dbReference>
<protein>
    <submittedName>
        <fullName evidence="3">Transposase</fullName>
    </submittedName>
</protein>
<dbReference type="GeneID" id="42785935"/>
<dbReference type="InterPro" id="IPR012337">
    <property type="entry name" value="RNaseH-like_sf"/>
</dbReference>
<feature type="domain" description="Transposase IS4-like" evidence="2">
    <location>
        <begin position="223"/>
        <end position="480"/>
    </location>
</feature>
<dbReference type="Proteomes" id="UP000095492">
    <property type="component" value="Unassembled WGS sequence"/>
</dbReference>
<dbReference type="AlphaFoldDB" id="A0A173V328"/>
<dbReference type="OrthoDB" id="1763179at2"/>
<evidence type="ECO:0000313" key="6">
    <source>
        <dbReference type="Proteomes" id="UP000431304"/>
    </source>
</evidence>
<dbReference type="PANTHER" id="PTHR34614">
    <property type="match status" value="1"/>
</dbReference>
<reference evidence="3 5" key="1">
    <citation type="submission" date="2015-09" db="EMBL/GenBank/DDBJ databases">
        <authorList>
            <consortium name="Pathogen Informatics"/>
        </authorList>
    </citation>
    <scope>NUCLEOTIDE SEQUENCE [LARGE SCALE GENOMIC DNA]</scope>
    <source>
        <strain evidence="3 5">2789STDY5608891</strain>
    </source>
</reference>
<dbReference type="EMBL" id="WKRA01000036">
    <property type="protein sequence ID" value="MSD17280.1"/>
    <property type="molecule type" value="Genomic_DNA"/>
</dbReference>
<dbReference type="SUPFAM" id="SSF53098">
    <property type="entry name" value="Ribonuclease H-like"/>
    <property type="match status" value="1"/>
</dbReference>
<dbReference type="STRING" id="39490.ERS852448_02401"/>
<feature type="coiled-coil region" evidence="1">
    <location>
        <begin position="351"/>
        <end position="381"/>
    </location>
</feature>
<dbReference type="InterPro" id="IPR002559">
    <property type="entry name" value="Transposase_11"/>
</dbReference>
<dbReference type="PANTHER" id="PTHR34614:SF2">
    <property type="entry name" value="TRANSPOSASE IS4-LIKE DOMAIN-CONTAINING PROTEIN"/>
    <property type="match status" value="1"/>
</dbReference>
<reference evidence="4 6" key="2">
    <citation type="journal article" date="2019" name="Nat. Med.">
        <title>A library of human gut bacterial isolates paired with longitudinal multiomics data enables mechanistic microbiome research.</title>
        <authorList>
            <person name="Poyet M."/>
            <person name="Groussin M."/>
            <person name="Gibbons S.M."/>
            <person name="Avila-Pacheco J."/>
            <person name="Jiang X."/>
            <person name="Kearney S.M."/>
            <person name="Perrotta A.R."/>
            <person name="Berdy B."/>
            <person name="Zhao S."/>
            <person name="Lieberman T.D."/>
            <person name="Swanson P.K."/>
            <person name="Smith M."/>
            <person name="Roesemann S."/>
            <person name="Alexander J.E."/>
            <person name="Rich S.A."/>
            <person name="Livny J."/>
            <person name="Vlamakis H."/>
            <person name="Clish C."/>
            <person name="Bullock K."/>
            <person name="Deik A."/>
            <person name="Scott J."/>
            <person name="Pierce K.A."/>
            <person name="Xavier R.J."/>
            <person name="Alm E.J."/>
        </authorList>
    </citation>
    <scope>NUCLEOTIDE SEQUENCE [LARGE SCALE GENOMIC DNA]</scope>
    <source>
        <strain evidence="4 6">BIOML-A3</strain>
    </source>
</reference>
<organism evidence="3 5">
    <name type="scientific">Eubacterium ramulus</name>
    <dbReference type="NCBI Taxonomy" id="39490"/>
    <lineage>
        <taxon>Bacteria</taxon>
        <taxon>Bacillati</taxon>
        <taxon>Bacillota</taxon>
        <taxon>Clostridia</taxon>
        <taxon>Eubacteriales</taxon>
        <taxon>Eubacteriaceae</taxon>
        <taxon>Eubacterium</taxon>
    </lineage>
</organism>
<evidence type="ECO:0000313" key="3">
    <source>
        <dbReference type="EMBL" id="CUN20675.1"/>
    </source>
</evidence>
<dbReference type="Proteomes" id="UP000431304">
    <property type="component" value="Unassembled WGS sequence"/>
</dbReference>
<dbReference type="RefSeq" id="WP_044962928.1">
    <property type="nucleotide sequence ID" value="NZ_CABKSU010000030.1"/>
</dbReference>
<sequence length="564" mass="65262">MYLNYVVDIPKIKGKITFRNKGKARYVYYECDRIYDPSKQYTTVKRVTIGKISDDDETKMRPNENFRKYFPEVDVPESLADSERSSCLKAGTYMVINQVVKNTGLNQKLEDVFGAKAAGMILDFAAYSIITESNAAQYYPDYAFNHPLFTEDMKIYSDSTLSEFFRSINENQRQGFLDKWNEERNHRERIYVSYDSTNKNCEAGNISMVEYGAAKVDAGLPIFNYAAGYDLNNSEPLMYEKYPGSINDVSQVQFMIEKVKGYGYRNIGFILDRGYFSKENLRYMDNNGFSFIIMVKGCKEFIRDLIRKHKGSFESDWGHQISEFGVYGKTVQTFVYAADTKKRYVHVYYNAAKAAGERSRLEENIREMQNYLARFQDTEHEFGPMFHKYFHMHYNKETGHFVYGEPNLLVIREELDLCGYFAIISSEKMEAKEAIGLYKNRDASEKVFRADKSYLGNNCLRVASEESASTKIFIGFIALIIRCKIYQALKNKAKELVKKPNYLTVPAAIRELEKIEMNRQLDKVYRLDHAVTNTQKVILDAFDIDAAHVTYKANCISEVLKGRG</sequence>
<evidence type="ECO:0000256" key="1">
    <source>
        <dbReference type="SAM" id="Coils"/>
    </source>
</evidence>
<evidence type="ECO:0000313" key="4">
    <source>
        <dbReference type="EMBL" id="MSD17280.1"/>
    </source>
</evidence>
<dbReference type="GO" id="GO:0004803">
    <property type="term" value="F:transposase activity"/>
    <property type="evidence" value="ECO:0007669"/>
    <property type="project" value="InterPro"/>
</dbReference>
<accession>A0A173V328</accession>
<dbReference type="EMBL" id="CYYA01000019">
    <property type="protein sequence ID" value="CUN20675.1"/>
    <property type="molecule type" value="Genomic_DNA"/>
</dbReference>